<gene>
    <name evidence="12" type="ORF">BRETT_004370</name>
    <name evidence="13" type="ORF">DEBR0S2_13674G</name>
    <name evidence="11" type="ORF">HII12_003394</name>
</gene>
<dbReference type="InterPro" id="IPR009292">
    <property type="entry name" value="RRP36"/>
</dbReference>
<dbReference type="EMBL" id="CP063133">
    <property type="protein sequence ID" value="QOU19149.1"/>
    <property type="molecule type" value="Genomic_DNA"/>
</dbReference>
<organism evidence="13 14">
    <name type="scientific">Dekkera bruxellensis</name>
    <name type="common">Brettanomyces custersii</name>
    <dbReference type="NCBI Taxonomy" id="5007"/>
    <lineage>
        <taxon>Eukaryota</taxon>
        <taxon>Fungi</taxon>
        <taxon>Dikarya</taxon>
        <taxon>Ascomycota</taxon>
        <taxon>Saccharomycotina</taxon>
        <taxon>Pichiomycetes</taxon>
        <taxon>Pichiales</taxon>
        <taxon>Pichiaceae</taxon>
        <taxon>Brettanomyces</taxon>
    </lineage>
</organism>
<feature type="compositionally biased region" description="Basic and acidic residues" evidence="10">
    <location>
        <begin position="35"/>
        <end position="51"/>
    </location>
</feature>
<dbReference type="AlphaFoldDB" id="A0A3F2Y4L1"/>
<dbReference type="OrthoDB" id="3997638at2759"/>
<dbReference type="GO" id="GO:0030686">
    <property type="term" value="C:90S preribosome"/>
    <property type="evidence" value="ECO:0007669"/>
    <property type="project" value="TreeGrafter"/>
</dbReference>
<accession>A0A3F2Y4L1</accession>
<keyword evidence="5" id="KW-0175">Coiled coil</keyword>
<dbReference type="PANTHER" id="PTHR21738:SF0">
    <property type="entry name" value="RIBOSOMAL RNA PROCESSING PROTEIN 36 HOMOLOG"/>
    <property type="match status" value="1"/>
</dbReference>
<keyword evidence="14" id="KW-1185">Reference proteome</keyword>
<reference evidence="11 15" key="2">
    <citation type="journal article" date="2020" name="Appl. Microbiol. Biotechnol.">
        <title>Targeted gene deletion in Brettanomyces bruxellensis with an expression-free CRISPR-Cas9 system.</title>
        <authorList>
            <person name="Varela C."/>
            <person name="Bartel C."/>
            <person name="Onetto C."/>
            <person name="Borneman A."/>
        </authorList>
    </citation>
    <scope>NUCLEOTIDE SEQUENCE [LARGE SCALE GENOMIC DNA]</scope>
    <source>
        <strain evidence="11 15">AWRI1613</strain>
    </source>
</reference>
<dbReference type="Proteomes" id="UP000568158">
    <property type="component" value="Unassembled WGS sequence"/>
</dbReference>
<dbReference type="PANTHER" id="PTHR21738">
    <property type="entry name" value="RIBOSOMAL RNA PROCESSING PROTEIN 36 HOMOLOG"/>
    <property type="match status" value="1"/>
</dbReference>
<evidence type="ECO:0000256" key="3">
    <source>
        <dbReference type="ARBA" id="ARBA00022517"/>
    </source>
</evidence>
<protein>
    <recommendedName>
        <fullName evidence="9">rRNA biogenesis protein RRP36</fullName>
    </recommendedName>
</protein>
<keyword evidence="6 9" id="KW-0539">Nucleus</keyword>
<feature type="region of interest" description="Disordered" evidence="10">
    <location>
        <begin position="1"/>
        <end position="51"/>
    </location>
</feature>
<dbReference type="GO" id="GO:0000462">
    <property type="term" value="P:maturation of SSU-rRNA from tricistronic rRNA transcript (SSU-rRNA, 5.8S rRNA, LSU-rRNA)"/>
    <property type="evidence" value="ECO:0007669"/>
    <property type="project" value="TreeGrafter"/>
</dbReference>
<keyword evidence="3 9" id="KW-0690">Ribosome biogenesis</keyword>
<comment type="subcellular location">
    <subcellularLocation>
        <location evidence="1 9">Nucleus</location>
        <location evidence="1 9">Nucleolus</location>
    </subcellularLocation>
</comment>
<evidence type="ECO:0000256" key="2">
    <source>
        <dbReference type="ARBA" id="ARBA00009418"/>
    </source>
</evidence>
<evidence type="ECO:0000313" key="11">
    <source>
        <dbReference type="EMBL" id="KAF6009848.1"/>
    </source>
</evidence>
<dbReference type="Proteomes" id="UP000663131">
    <property type="component" value="Chromosome 5"/>
</dbReference>
<evidence type="ECO:0000256" key="10">
    <source>
        <dbReference type="SAM" id="MobiDB-lite"/>
    </source>
</evidence>
<feature type="region of interest" description="Disordered" evidence="10">
    <location>
        <begin position="175"/>
        <end position="200"/>
    </location>
</feature>
<comment type="subunit">
    <text evidence="9">Associates with 90S and pre-40S pre-ribosomal particles.</text>
</comment>
<evidence type="ECO:0000313" key="13">
    <source>
        <dbReference type="EMBL" id="VUG17680.1"/>
    </source>
</evidence>
<evidence type="ECO:0000256" key="9">
    <source>
        <dbReference type="RuleBase" id="RU368027"/>
    </source>
</evidence>
<keyword evidence="7 9" id="KW-0687">Ribonucleoprotein</keyword>
<comment type="similarity">
    <text evidence="2 9">Belongs to the RRP36 family.</text>
</comment>
<dbReference type="Pfam" id="PF06102">
    <property type="entry name" value="RRP36"/>
    <property type="match status" value="1"/>
</dbReference>
<evidence type="ECO:0000256" key="1">
    <source>
        <dbReference type="ARBA" id="ARBA00004604"/>
    </source>
</evidence>
<reference evidence="12" key="3">
    <citation type="submission" date="2020-10" db="EMBL/GenBank/DDBJ databases">
        <authorList>
            <person name="Palmer J.M."/>
        </authorList>
    </citation>
    <scope>NUCLEOTIDE SEQUENCE</scope>
    <source>
        <strain evidence="12">UCD 2041</strain>
    </source>
</reference>
<evidence type="ECO:0000256" key="6">
    <source>
        <dbReference type="ARBA" id="ARBA00023242"/>
    </source>
</evidence>
<sequence length="200" mass="23772">MSEQEEDEFFSSESDSAPEETSVKPKSKKSKGKHAPKEASAKKRVSKVREIPGLKIRGGKSMYRDIRFDPAYGKVNYERIRKDYGFLDEYRKQEIGEMDKMLKDSKMMSRMDDEQIEDLKYRNQSLKSRLGHLKEEEFEKEAIIKYKKETGKKWLKHGEQRKVIKVAKFESMSTRQRRKAIERRRKRKLGKEMKSFAFSK</sequence>
<comment type="function">
    <text evidence="8 9">Component of the 90S pre-ribosome involved in the maturation of rRNAs. Required for early cleavages of the pre-RNAs in the 40S ribosomal subunit maturation pathway.</text>
</comment>
<keyword evidence="4 9" id="KW-0698">rRNA processing</keyword>
<dbReference type="GeneID" id="64576293"/>
<feature type="compositionally biased region" description="Basic residues" evidence="10">
    <location>
        <begin position="25"/>
        <end position="34"/>
    </location>
</feature>
<evidence type="ECO:0000256" key="4">
    <source>
        <dbReference type="ARBA" id="ARBA00022552"/>
    </source>
</evidence>
<feature type="compositionally biased region" description="Acidic residues" evidence="10">
    <location>
        <begin position="1"/>
        <end position="10"/>
    </location>
</feature>
<dbReference type="Proteomes" id="UP000478008">
    <property type="component" value="Unassembled WGS sequence"/>
</dbReference>
<reference evidence="13 14" key="1">
    <citation type="submission" date="2019-07" db="EMBL/GenBank/DDBJ databases">
        <authorList>
            <person name="Friedrich A."/>
            <person name="Schacherer J."/>
        </authorList>
    </citation>
    <scope>NUCLEOTIDE SEQUENCE [LARGE SCALE GENOMIC DNA]</scope>
</reference>
<reference evidence="12" key="4">
    <citation type="journal article" name="BMC Genomics">
        <title>New genome assemblies reveal patterns of domestication and adaptation across Brettanomyces (Dekkera) species.</title>
        <authorList>
            <person name="Roach M.J."/>
            <person name="Borneman A.R."/>
        </authorList>
    </citation>
    <scope>NUCLEOTIDE SEQUENCE</scope>
    <source>
        <strain evidence="12">UCD 2041</strain>
    </source>
</reference>
<evidence type="ECO:0000313" key="15">
    <source>
        <dbReference type="Proteomes" id="UP000568158"/>
    </source>
</evidence>
<evidence type="ECO:0000256" key="5">
    <source>
        <dbReference type="ARBA" id="ARBA00023054"/>
    </source>
</evidence>
<evidence type="ECO:0000256" key="8">
    <source>
        <dbReference type="ARBA" id="ARBA00025053"/>
    </source>
</evidence>
<dbReference type="KEGG" id="bbrx:BRETT_004370"/>
<evidence type="ECO:0000256" key="7">
    <source>
        <dbReference type="ARBA" id="ARBA00023274"/>
    </source>
</evidence>
<dbReference type="STRING" id="5007.A0A3F2Y4L1"/>
<dbReference type="EMBL" id="JABCYN010000030">
    <property type="protein sequence ID" value="KAF6009848.1"/>
    <property type="molecule type" value="Genomic_DNA"/>
</dbReference>
<dbReference type="EMBL" id="CABFWN010000002">
    <property type="protein sequence ID" value="VUG17680.1"/>
    <property type="molecule type" value="Genomic_DNA"/>
</dbReference>
<proteinExistence type="inferred from homology"/>
<evidence type="ECO:0000313" key="14">
    <source>
        <dbReference type="Proteomes" id="UP000478008"/>
    </source>
</evidence>
<name>A0A3F2Y4L1_DEKBR</name>
<evidence type="ECO:0000313" key="12">
    <source>
        <dbReference type="EMBL" id="QOU19149.1"/>
    </source>
</evidence>
<dbReference type="GO" id="GO:0005730">
    <property type="term" value="C:nucleolus"/>
    <property type="evidence" value="ECO:0007669"/>
    <property type="project" value="UniProtKB-SubCell"/>
</dbReference>
<dbReference type="RefSeq" id="XP_041135642.1">
    <property type="nucleotide sequence ID" value="XM_041282866.1"/>
</dbReference>
<feature type="compositionally biased region" description="Basic residues" evidence="10">
    <location>
        <begin position="175"/>
        <end position="189"/>
    </location>
</feature>